<reference evidence="2 3" key="1">
    <citation type="submission" date="2008-07" db="EMBL/GenBank/DDBJ databases">
        <authorList>
            <person name="El-Sayed N."/>
            <person name="Caler E."/>
            <person name="Inman J."/>
            <person name="Amedeo P."/>
            <person name="Hass B."/>
            <person name="Wortman J."/>
        </authorList>
    </citation>
    <scope>NUCLEOTIDE SEQUENCE [LARGE SCALE GENOMIC DNA]</scope>
    <source>
        <strain evidence="3">ATCC 50983 / TXsc</strain>
    </source>
</reference>
<dbReference type="Pfam" id="PF17921">
    <property type="entry name" value="Integrase_H2C2"/>
    <property type="match status" value="1"/>
</dbReference>
<dbReference type="RefSeq" id="XP_002773373.1">
    <property type="nucleotide sequence ID" value="XM_002773327.1"/>
</dbReference>
<evidence type="ECO:0000259" key="1">
    <source>
        <dbReference type="PROSITE" id="PS50994"/>
    </source>
</evidence>
<dbReference type="PANTHER" id="PTHR37984:SF5">
    <property type="entry name" value="PROTEIN NYNRIN-LIKE"/>
    <property type="match status" value="1"/>
</dbReference>
<dbReference type="InterPro" id="IPR036397">
    <property type="entry name" value="RNaseH_sf"/>
</dbReference>
<evidence type="ECO:0000313" key="3">
    <source>
        <dbReference type="Proteomes" id="UP000007800"/>
    </source>
</evidence>
<accession>C5LDK4</accession>
<dbReference type="PANTHER" id="PTHR37984">
    <property type="entry name" value="PROTEIN CBG26694"/>
    <property type="match status" value="1"/>
</dbReference>
<sequence>MSEFMKLTATDMKSILQKLTVITVFSETIQDDQNPDEFSIEDTISEEEPCIHLVGAVFTTHKENEDIVLDQQLLNTVRIALKFSPEVNDLRRKAATSSDVLVGYVVRDDLLYRVGSVALSDSDRGSCVTSQIVVPENRVDVQFEVVKYFHDLHGGHPGRAALTRWIWRHFYWKRLDQRVRSFNRDCLGCQARQQAANRKRVMSSRPPACPVRFGPFAIAYFDSSGPYQFVYEENGQKRTGKFYLFSLVCQSTRYIRVLPTVDKSAAAASQALYQLLAEEGRVSLLVTDQALCLPVVAAVVKDFGGLLVPAPARGEELRGWGERPHKDLHSIVRGSLFDLKKLPTRNELLRLFYKAAMVVNMTPYTDSSPLCPFLLCRGHDRLIGDPGAIEEAEGIRKAVYEGLEPPSWWAEVNTEDYLSILEQGRATRLAELADIWWLKRRAVREKLLGRFLRHAARGLCENSQAFRWRPQLGIFGKLNTGWQPVTLLKKKSDSVWLVRLEDGKEVDESVLNLRIPSAE</sequence>
<dbReference type="PROSITE" id="PS50994">
    <property type="entry name" value="INTEGRASE"/>
    <property type="match status" value="1"/>
</dbReference>
<organism evidence="3">
    <name type="scientific">Perkinsus marinus (strain ATCC 50983 / TXsc)</name>
    <dbReference type="NCBI Taxonomy" id="423536"/>
    <lineage>
        <taxon>Eukaryota</taxon>
        <taxon>Sar</taxon>
        <taxon>Alveolata</taxon>
        <taxon>Perkinsozoa</taxon>
        <taxon>Perkinsea</taxon>
        <taxon>Perkinsida</taxon>
        <taxon>Perkinsidae</taxon>
        <taxon>Perkinsus</taxon>
    </lineage>
</organism>
<dbReference type="Proteomes" id="UP000007800">
    <property type="component" value="Unassembled WGS sequence"/>
</dbReference>
<dbReference type="GO" id="GO:0003676">
    <property type="term" value="F:nucleic acid binding"/>
    <property type="evidence" value="ECO:0007669"/>
    <property type="project" value="InterPro"/>
</dbReference>
<name>C5LDK4_PERM5</name>
<keyword evidence="3" id="KW-1185">Reference proteome</keyword>
<dbReference type="InterPro" id="IPR041588">
    <property type="entry name" value="Integrase_H2C2"/>
</dbReference>
<feature type="domain" description="Integrase catalytic" evidence="1">
    <location>
        <begin position="211"/>
        <end position="380"/>
    </location>
</feature>
<gene>
    <name evidence="2" type="ORF">Pmar_PMAR026105</name>
</gene>
<dbReference type="InterPro" id="IPR012337">
    <property type="entry name" value="RNaseH-like_sf"/>
</dbReference>
<dbReference type="GO" id="GO:0015074">
    <property type="term" value="P:DNA integration"/>
    <property type="evidence" value="ECO:0007669"/>
    <property type="project" value="InterPro"/>
</dbReference>
<proteinExistence type="predicted"/>
<dbReference type="SUPFAM" id="SSF53098">
    <property type="entry name" value="Ribonuclease H-like"/>
    <property type="match status" value="1"/>
</dbReference>
<dbReference type="InParanoid" id="C5LDK4"/>
<dbReference type="InterPro" id="IPR050951">
    <property type="entry name" value="Retrovirus_Pol_polyprotein"/>
</dbReference>
<dbReference type="EMBL" id="GG681000">
    <property type="protein sequence ID" value="EER05189.1"/>
    <property type="molecule type" value="Genomic_DNA"/>
</dbReference>
<dbReference type="InterPro" id="IPR001584">
    <property type="entry name" value="Integrase_cat-core"/>
</dbReference>
<dbReference type="Gene3D" id="1.10.340.70">
    <property type="match status" value="1"/>
</dbReference>
<dbReference type="AlphaFoldDB" id="C5LDK4"/>
<evidence type="ECO:0000313" key="2">
    <source>
        <dbReference type="EMBL" id="EER05189.1"/>
    </source>
</evidence>
<protein>
    <recommendedName>
        <fullName evidence="1">Integrase catalytic domain-containing protein</fullName>
    </recommendedName>
</protein>
<dbReference type="Gene3D" id="3.30.420.10">
    <property type="entry name" value="Ribonuclease H-like superfamily/Ribonuclease H"/>
    <property type="match status" value="1"/>
</dbReference>
<dbReference type="GeneID" id="9050752"/>